<dbReference type="EMBL" id="JAIWIU010000005">
    <property type="protein sequence ID" value="MCA2014664.1"/>
    <property type="molecule type" value="Genomic_DNA"/>
</dbReference>
<gene>
    <name evidence="1" type="ORF">LDJ79_00985</name>
</gene>
<keyword evidence="2" id="KW-1185">Reference proteome</keyword>
<protein>
    <recommendedName>
        <fullName evidence="3">Integrase</fullName>
    </recommendedName>
</protein>
<reference evidence="2" key="1">
    <citation type="submission" date="2023-07" db="EMBL/GenBank/DDBJ databases">
        <title>Molecular identification of indigenous halophilic bacteria isolated from red sea cost, biodegradation of synthetic dyes and assessment of degraded metabolite toxicity.</title>
        <authorList>
            <person name="Chaieb K."/>
            <person name="Altayb H.N."/>
        </authorList>
    </citation>
    <scope>NUCLEOTIDE SEQUENCE [LARGE SCALE GENOMIC DNA]</scope>
    <source>
        <strain evidence="2">K20</strain>
    </source>
</reference>
<name>A0ABS7YKD8_9VIBR</name>
<accession>A0ABS7YKD8</accession>
<proteinExistence type="predicted"/>
<organism evidence="1 2">
    <name type="scientific">Vibrio tritonius</name>
    <dbReference type="NCBI Taxonomy" id="1435069"/>
    <lineage>
        <taxon>Bacteria</taxon>
        <taxon>Pseudomonadati</taxon>
        <taxon>Pseudomonadota</taxon>
        <taxon>Gammaproteobacteria</taxon>
        <taxon>Vibrionales</taxon>
        <taxon>Vibrionaceae</taxon>
        <taxon>Vibrio</taxon>
    </lineage>
</organism>
<sequence>MQLSFPIHDANILLPKQSVAPKGIKKKKVINDTNNEKYSLNVLLFPDLYPDAFLSYQANCVERFVWFEEDVAIVQQQMTKAVTDSLSHLSCSIRVLDEWLSWVFLGEHNDTDFSFEACCFYNQRLTKIRRDHYVSLMFTEKYRLGQMLKHRESQNIRSRYDYIKRVLSILETMGYS</sequence>
<evidence type="ECO:0008006" key="3">
    <source>
        <dbReference type="Google" id="ProtNLM"/>
    </source>
</evidence>
<evidence type="ECO:0000313" key="1">
    <source>
        <dbReference type="EMBL" id="MCA2014664.1"/>
    </source>
</evidence>
<evidence type="ECO:0000313" key="2">
    <source>
        <dbReference type="Proteomes" id="UP001199044"/>
    </source>
</evidence>
<dbReference type="Proteomes" id="UP001199044">
    <property type="component" value="Unassembled WGS sequence"/>
</dbReference>
<comment type="caution">
    <text evidence="1">The sequence shown here is derived from an EMBL/GenBank/DDBJ whole genome shotgun (WGS) entry which is preliminary data.</text>
</comment>
<dbReference type="RefSeq" id="WP_225249285.1">
    <property type="nucleotide sequence ID" value="NZ_JAIWIU010000005.1"/>
</dbReference>